<organism evidence="1 2">
    <name type="scientific">Bacillus amyloliquefaciens (strain Y2)</name>
    <name type="common">Bacillus amyloliquefaciens subsp. plantarum (strain B9601-Y2)</name>
    <dbReference type="NCBI Taxonomy" id="1155777"/>
    <lineage>
        <taxon>Bacteria</taxon>
        <taxon>Bacillati</taxon>
        <taxon>Bacillota</taxon>
        <taxon>Bacilli</taxon>
        <taxon>Bacillales</taxon>
        <taxon>Bacillaceae</taxon>
        <taxon>Bacillus</taxon>
        <taxon>Bacillus amyloliquefaciens group</taxon>
    </lineage>
</organism>
<dbReference type="HOGENOM" id="CLU_3412349_0_0_9"/>
<dbReference type="EMBL" id="CP003332">
    <property type="protein sequence ID" value="AFJ61691.1"/>
    <property type="molecule type" value="Genomic_DNA"/>
</dbReference>
<name>I2C4W7_BACAY</name>
<dbReference type="AlphaFoldDB" id="I2C4W7"/>
<reference evidence="1 2" key="1">
    <citation type="journal article" date="2012" name="J. Biotechnol.">
        <title>Genome sequence of the plant growth promoting strain Bacillus amyloliquefaciens subsp. plantarum B9601-Y2 and expression of mersacidin and other secondary metabolites.</title>
        <authorList>
            <person name="He P."/>
            <person name="Hao K."/>
            <person name="Blom J."/>
            <person name="Ruckert C."/>
            <person name="Vater J."/>
            <person name="Mao Z."/>
            <person name="Wu Y."/>
            <person name="Hou M."/>
            <person name="He P."/>
            <person name="He Y."/>
            <person name="Borriss R."/>
        </authorList>
    </citation>
    <scope>NUCLEOTIDE SEQUENCE [LARGE SCALE GENOMIC DNA]</scope>
    <source>
        <strain evidence="1">Y2</strain>
    </source>
</reference>
<dbReference type="KEGG" id="bqy:MUS_1691"/>
<protein>
    <submittedName>
        <fullName evidence="1">Uncharacterized protein</fullName>
    </submittedName>
</protein>
<proteinExistence type="predicted"/>
<accession>I2C4W7</accession>
<dbReference type="Proteomes" id="UP000002878">
    <property type="component" value="Chromosome"/>
</dbReference>
<gene>
    <name evidence="1" type="ORF">MUS_1691</name>
</gene>
<evidence type="ECO:0000313" key="1">
    <source>
        <dbReference type="EMBL" id="AFJ61691.1"/>
    </source>
</evidence>
<evidence type="ECO:0000313" key="2">
    <source>
        <dbReference type="Proteomes" id="UP000002878"/>
    </source>
</evidence>
<sequence length="28" mass="3186">MKNIIKNNKWESARCQPGAFLHASNVID</sequence>